<feature type="compositionally biased region" description="Low complexity" evidence="1">
    <location>
        <begin position="415"/>
        <end position="428"/>
    </location>
</feature>
<dbReference type="OrthoDB" id="10636677at2759"/>
<feature type="region of interest" description="Disordered" evidence="1">
    <location>
        <begin position="559"/>
        <end position="595"/>
    </location>
</feature>
<feature type="compositionally biased region" description="Pro residues" evidence="1">
    <location>
        <begin position="442"/>
        <end position="457"/>
    </location>
</feature>
<name>A0A2T6ZYA7_TUBBO</name>
<feature type="region of interest" description="Disordered" evidence="1">
    <location>
        <begin position="745"/>
        <end position="921"/>
    </location>
</feature>
<dbReference type="EMBL" id="NESQ01000064">
    <property type="protein sequence ID" value="PUU80459.1"/>
    <property type="molecule type" value="Genomic_DNA"/>
</dbReference>
<sequence>MWGRYITTGAILLLAATTNGLPLADDAHLVMGGHYKTNLGKRTEPVTPQTQPGHGLPPPTLPPTTTTLHVSPPGVTTQLGAPGTTGAGGQNPPVGSGAVGQRPSVPGGNSQPMPSTGSASNGATPTPHTHLPVGQGQPGSLQPGTTSGLGSPSPTGVKPGGAHEEDQNTPPKNTNSKPQSRTSSSSSSSSKPKPKATGYTDLPGALSSPGGISANGVPTGVAPVPSPPGPEAAKPPASTGLGDVGTSIVPGGVSSTVTSVPGHIRSTVTPSAGPPVGQGLQSPTGNSGQQFVVNPLNAPLSQTVSTPLGQVSPLANPAVQNPSLPGSAGPTLTQPLGATGSQPPAFQRVPALARRQQVNGLNPEKTSTTSTSTSTKPQKTKTVEPKPKEEDSSPELRYELAEDSAGDKPETVGVSRSSSRKSSTTTRTPTPPPVMNNEQPAPQQPGGPQPNNPPVWIPPQLLYESVGGMIDTPVFYPNIYPPPNPGPVVMMNENTRTTTRSTATSTSPPAPTGSGPTLVHESIDTQDPDAAVIKAAPLSHDLPSTRKVHGRHGADLPLYENVGPTSEKPAAIGPADSKSTTTTYTPLSNTLPPNTVIQTTNPALLYESSGDGKDPVALPVIADSRTTTSATTGSSQGPSLKYEYGPGDNYPGAGVPAPILPTQTGPTDTVHTSAQPTGGGPALKYEFAGAENQQSSAYISTVTTTVYQPQPTQPPPVLKYEYVGAENLVANPPISTTTITHTLTTTPAPGGAGQPGLLYELAGNGDPSPVDVQSTTTSFVTSYTTTTPPTSTTPIPQGQQQPTKPLALRHGNEGQGVTDTRVTPSPTGGPSSHLSSQHEKRHEQGSPEEKVPSLMHEAAAADPVSSAPPNPVDIIDTDGTHPRRKRNEVHRRGFVGVDGVASAHSPADHGKRVRRSRQFRA</sequence>
<comment type="caution">
    <text evidence="3">The sequence shown here is derived from an EMBL/GenBank/DDBJ whole genome shotgun (WGS) entry which is preliminary data.</text>
</comment>
<protein>
    <submittedName>
        <fullName evidence="3">Uncharacterized protein</fullName>
    </submittedName>
</protein>
<feature type="compositionally biased region" description="Low complexity" evidence="1">
    <location>
        <begin position="365"/>
        <end position="377"/>
    </location>
</feature>
<feature type="compositionally biased region" description="Low complexity" evidence="1">
    <location>
        <begin position="176"/>
        <end position="191"/>
    </location>
</feature>
<dbReference type="AlphaFoldDB" id="A0A2T6ZYA7"/>
<evidence type="ECO:0000313" key="3">
    <source>
        <dbReference type="EMBL" id="PUU80459.1"/>
    </source>
</evidence>
<feature type="region of interest" description="Disordered" evidence="1">
    <location>
        <begin position="39"/>
        <end position="459"/>
    </location>
</feature>
<evidence type="ECO:0000256" key="1">
    <source>
        <dbReference type="SAM" id="MobiDB-lite"/>
    </source>
</evidence>
<feature type="compositionally biased region" description="Polar residues" evidence="1">
    <location>
        <begin position="107"/>
        <end position="127"/>
    </location>
</feature>
<proteinExistence type="predicted"/>
<gene>
    <name evidence="3" type="ORF">B9Z19DRAFT_1063436</name>
</gene>
<feature type="compositionally biased region" description="Basic and acidic residues" evidence="1">
    <location>
        <begin position="836"/>
        <end position="851"/>
    </location>
</feature>
<accession>A0A2T6ZYA7</accession>
<feature type="compositionally biased region" description="Polar residues" evidence="1">
    <location>
        <begin position="299"/>
        <end position="309"/>
    </location>
</feature>
<feature type="compositionally biased region" description="Basic residues" evidence="1">
    <location>
        <begin position="882"/>
        <end position="893"/>
    </location>
</feature>
<feature type="region of interest" description="Disordered" evidence="1">
    <location>
        <begin position="498"/>
        <end position="517"/>
    </location>
</feature>
<feature type="compositionally biased region" description="Basic residues" evidence="1">
    <location>
        <begin position="911"/>
        <end position="921"/>
    </location>
</feature>
<organism evidence="3 4">
    <name type="scientific">Tuber borchii</name>
    <name type="common">White truffle</name>
    <dbReference type="NCBI Taxonomy" id="42251"/>
    <lineage>
        <taxon>Eukaryota</taxon>
        <taxon>Fungi</taxon>
        <taxon>Dikarya</taxon>
        <taxon>Ascomycota</taxon>
        <taxon>Pezizomycotina</taxon>
        <taxon>Pezizomycetes</taxon>
        <taxon>Pezizales</taxon>
        <taxon>Tuberaceae</taxon>
        <taxon>Tuber</taxon>
    </lineage>
</organism>
<feature type="compositionally biased region" description="Basic and acidic residues" evidence="1">
    <location>
        <begin position="381"/>
        <end position="410"/>
    </location>
</feature>
<feature type="compositionally biased region" description="Polar residues" evidence="1">
    <location>
        <begin position="138"/>
        <end position="154"/>
    </location>
</feature>
<keyword evidence="4" id="KW-1185">Reference proteome</keyword>
<reference evidence="3 4" key="1">
    <citation type="submission" date="2017-04" db="EMBL/GenBank/DDBJ databases">
        <title>Draft genome sequence of Tuber borchii Vittad., a whitish edible truffle.</title>
        <authorList>
            <consortium name="DOE Joint Genome Institute"/>
            <person name="Murat C."/>
            <person name="Kuo A."/>
            <person name="Barry K.W."/>
            <person name="Clum A."/>
            <person name="Dockter R.B."/>
            <person name="Fauchery L."/>
            <person name="Iotti M."/>
            <person name="Kohler A."/>
            <person name="Labutti K."/>
            <person name="Lindquist E.A."/>
            <person name="Lipzen A."/>
            <person name="Ohm R.A."/>
            <person name="Wang M."/>
            <person name="Grigoriev I.V."/>
            <person name="Zambonelli A."/>
            <person name="Martin F.M."/>
        </authorList>
    </citation>
    <scope>NUCLEOTIDE SEQUENCE [LARGE SCALE GENOMIC DNA]</scope>
    <source>
        <strain evidence="3 4">Tbo3840</strain>
    </source>
</reference>
<feature type="compositionally biased region" description="Polar residues" evidence="1">
    <location>
        <begin position="279"/>
        <end position="292"/>
    </location>
</feature>
<feature type="compositionally biased region" description="Low complexity" evidence="1">
    <location>
        <begin position="579"/>
        <end position="595"/>
    </location>
</feature>
<feature type="compositionally biased region" description="Low complexity" evidence="1">
    <location>
        <begin position="244"/>
        <end position="262"/>
    </location>
</feature>
<dbReference type="Proteomes" id="UP000244722">
    <property type="component" value="Unassembled WGS sequence"/>
</dbReference>
<evidence type="ECO:0000313" key="4">
    <source>
        <dbReference type="Proteomes" id="UP000244722"/>
    </source>
</evidence>
<feature type="signal peptide" evidence="2">
    <location>
        <begin position="1"/>
        <end position="20"/>
    </location>
</feature>
<dbReference type="STRING" id="42251.A0A2T6ZYA7"/>
<feature type="compositionally biased region" description="Polar residues" evidence="1">
    <location>
        <begin position="318"/>
        <end position="344"/>
    </location>
</feature>
<feature type="compositionally biased region" description="Polar residues" evidence="1">
    <location>
        <begin position="815"/>
        <end position="835"/>
    </location>
</feature>
<feature type="compositionally biased region" description="Low complexity" evidence="1">
    <location>
        <begin position="773"/>
        <end position="803"/>
    </location>
</feature>
<feature type="chain" id="PRO_5015761203" evidence="2">
    <location>
        <begin position="21"/>
        <end position="921"/>
    </location>
</feature>
<evidence type="ECO:0000256" key="2">
    <source>
        <dbReference type="SAM" id="SignalP"/>
    </source>
</evidence>
<keyword evidence="2" id="KW-0732">Signal</keyword>